<dbReference type="PANTHER" id="PTHR43420:SF12">
    <property type="entry name" value="N-ACETYLTRANSFERASE DOMAIN-CONTAINING PROTEIN"/>
    <property type="match status" value="1"/>
</dbReference>
<dbReference type="GO" id="GO:0016747">
    <property type="term" value="F:acyltransferase activity, transferring groups other than amino-acyl groups"/>
    <property type="evidence" value="ECO:0007669"/>
    <property type="project" value="InterPro"/>
</dbReference>
<proteinExistence type="predicted"/>
<dbReference type="EC" id="2.3.1.-" evidence="4"/>
<protein>
    <submittedName>
        <fullName evidence="4">GNAT family N-acetyltransferase</fullName>
        <ecNumber evidence="4">2.3.1.-</ecNumber>
    </submittedName>
</protein>
<reference evidence="4" key="1">
    <citation type="submission" date="2021-12" db="EMBL/GenBank/DDBJ databases">
        <authorList>
            <person name="Li Y."/>
        </authorList>
    </citation>
    <scope>NUCLEOTIDE SEQUENCE</scope>
    <source>
        <strain evidence="4">DKSPLA3</strain>
    </source>
</reference>
<dbReference type="AlphaFoldDB" id="A0A9X1NS25"/>
<comment type="caution">
    <text evidence="4">The sequence shown here is derived from an EMBL/GenBank/DDBJ whole genome shotgun (WGS) entry which is preliminary data.</text>
</comment>
<evidence type="ECO:0000313" key="4">
    <source>
        <dbReference type="EMBL" id="MCD7108664.1"/>
    </source>
</evidence>
<dbReference type="EMBL" id="JAJOZR010000003">
    <property type="protein sequence ID" value="MCD7108664.1"/>
    <property type="molecule type" value="Genomic_DNA"/>
</dbReference>
<keyword evidence="1 4" id="KW-0808">Transferase</keyword>
<keyword evidence="5" id="KW-1185">Reference proteome</keyword>
<evidence type="ECO:0000313" key="5">
    <source>
        <dbReference type="Proteomes" id="UP001139089"/>
    </source>
</evidence>
<feature type="domain" description="N-acetyltransferase" evidence="3">
    <location>
        <begin position="13"/>
        <end position="166"/>
    </location>
</feature>
<evidence type="ECO:0000256" key="2">
    <source>
        <dbReference type="ARBA" id="ARBA00023315"/>
    </source>
</evidence>
<dbReference type="SUPFAM" id="SSF55729">
    <property type="entry name" value="Acyl-CoA N-acyltransferases (Nat)"/>
    <property type="match status" value="1"/>
</dbReference>
<evidence type="ECO:0000259" key="3">
    <source>
        <dbReference type="PROSITE" id="PS51186"/>
    </source>
</evidence>
<dbReference type="InterPro" id="IPR016181">
    <property type="entry name" value="Acyl_CoA_acyltransferase"/>
</dbReference>
<dbReference type="InterPro" id="IPR050680">
    <property type="entry name" value="YpeA/RimI_acetyltransf"/>
</dbReference>
<dbReference type="InterPro" id="IPR000182">
    <property type="entry name" value="GNAT_dom"/>
</dbReference>
<dbReference type="PROSITE" id="PS51186">
    <property type="entry name" value="GNAT"/>
    <property type="match status" value="1"/>
</dbReference>
<dbReference type="CDD" id="cd04301">
    <property type="entry name" value="NAT_SF"/>
    <property type="match status" value="1"/>
</dbReference>
<keyword evidence="2 4" id="KW-0012">Acyltransferase</keyword>
<name>A0A9X1NS25_9HYPH</name>
<dbReference type="Proteomes" id="UP001139089">
    <property type="component" value="Unassembled WGS sequence"/>
</dbReference>
<gene>
    <name evidence="4" type="ORF">LRX75_06375</name>
</gene>
<organism evidence="4 5">
    <name type="scientific">Rhizobium quercicola</name>
    <dbReference type="NCBI Taxonomy" id="2901226"/>
    <lineage>
        <taxon>Bacteria</taxon>
        <taxon>Pseudomonadati</taxon>
        <taxon>Pseudomonadota</taxon>
        <taxon>Alphaproteobacteria</taxon>
        <taxon>Hyphomicrobiales</taxon>
        <taxon>Rhizobiaceae</taxon>
        <taxon>Rhizobium/Agrobacterium group</taxon>
        <taxon>Rhizobium</taxon>
    </lineage>
</organism>
<dbReference type="Gene3D" id="3.40.630.30">
    <property type="match status" value="1"/>
</dbReference>
<dbReference type="PANTHER" id="PTHR43420">
    <property type="entry name" value="ACETYLTRANSFERASE"/>
    <property type="match status" value="1"/>
</dbReference>
<evidence type="ECO:0000256" key="1">
    <source>
        <dbReference type="ARBA" id="ARBA00022679"/>
    </source>
</evidence>
<accession>A0A9X1NS25</accession>
<sequence length="166" mass="18077">MALIDYFIRRPEFDIFDMTVDHLAGVARIHAALFKPAWSASEFHALLLQESVFGFVARQNNAASGSAMGGFVLTRSAGGEAEILTIGVDPRYVRVSLGWRLMQAALGRARQDGAEAMFLEVDQANVAAQALYRRLGFRKVGERKAYYKPSGPDAAAGGADVLRLDL</sequence>
<dbReference type="Pfam" id="PF00583">
    <property type="entry name" value="Acetyltransf_1"/>
    <property type="match status" value="1"/>
</dbReference>
<dbReference type="RefSeq" id="WP_231812819.1">
    <property type="nucleotide sequence ID" value="NZ_JAJOZR010000003.1"/>
</dbReference>